<dbReference type="SUPFAM" id="SSF51064">
    <property type="entry name" value="Head domain of nucleotide exchange factor GrpE"/>
    <property type="match status" value="1"/>
</dbReference>
<evidence type="ECO:0000256" key="6">
    <source>
        <dbReference type="ARBA" id="ARBA00023186"/>
    </source>
</evidence>
<dbReference type="FunFam" id="2.30.22.10:FF:000001">
    <property type="entry name" value="Protein GrpE"/>
    <property type="match status" value="1"/>
</dbReference>
<evidence type="ECO:0000256" key="1">
    <source>
        <dbReference type="ARBA" id="ARBA00004496"/>
    </source>
</evidence>
<comment type="caution">
    <text evidence="10">The sequence shown here is derived from an EMBL/GenBank/DDBJ whole genome shotgun (WGS) entry which is preliminary data.</text>
</comment>
<dbReference type="SUPFAM" id="SSF58014">
    <property type="entry name" value="Coiled-coil domain of nucleotide exchange factor GrpE"/>
    <property type="match status" value="1"/>
</dbReference>
<dbReference type="CDD" id="cd00446">
    <property type="entry name" value="GrpE"/>
    <property type="match status" value="1"/>
</dbReference>
<accession>A0A445BT74</accession>
<dbReference type="GO" id="GO:0005759">
    <property type="term" value="C:mitochondrial matrix"/>
    <property type="evidence" value="ECO:0007669"/>
    <property type="project" value="UniProtKB-SubCell"/>
</dbReference>
<dbReference type="Pfam" id="PF01025">
    <property type="entry name" value="GrpE"/>
    <property type="match status" value="1"/>
</dbReference>
<name>A0A445BT74_ARAHY</name>
<organism evidence="10 11">
    <name type="scientific">Arachis hypogaea</name>
    <name type="common">Peanut</name>
    <dbReference type="NCBI Taxonomy" id="3818"/>
    <lineage>
        <taxon>Eukaryota</taxon>
        <taxon>Viridiplantae</taxon>
        <taxon>Streptophyta</taxon>
        <taxon>Embryophyta</taxon>
        <taxon>Tracheophyta</taxon>
        <taxon>Spermatophyta</taxon>
        <taxon>Magnoliopsida</taxon>
        <taxon>eudicotyledons</taxon>
        <taxon>Gunneridae</taxon>
        <taxon>Pentapetalae</taxon>
        <taxon>rosids</taxon>
        <taxon>fabids</taxon>
        <taxon>Fabales</taxon>
        <taxon>Fabaceae</taxon>
        <taxon>Papilionoideae</taxon>
        <taxon>50 kb inversion clade</taxon>
        <taxon>dalbergioids sensu lato</taxon>
        <taxon>Dalbergieae</taxon>
        <taxon>Pterocarpus clade</taxon>
        <taxon>Arachis</taxon>
    </lineage>
</organism>
<keyword evidence="7" id="KW-0496">Mitochondrion</keyword>
<dbReference type="PANTHER" id="PTHR21237">
    <property type="entry name" value="GRPE PROTEIN"/>
    <property type="match status" value="1"/>
</dbReference>
<dbReference type="EMBL" id="SDMP01000008">
    <property type="protein sequence ID" value="RYR41910.1"/>
    <property type="molecule type" value="Genomic_DNA"/>
</dbReference>
<evidence type="ECO:0000256" key="2">
    <source>
        <dbReference type="ARBA" id="ARBA00009054"/>
    </source>
</evidence>
<evidence type="ECO:0000256" key="7">
    <source>
        <dbReference type="RuleBase" id="RU000640"/>
    </source>
</evidence>
<feature type="region of interest" description="Disordered" evidence="9">
    <location>
        <begin position="65"/>
        <end position="91"/>
    </location>
</feature>
<dbReference type="GO" id="GO:0042803">
    <property type="term" value="F:protein homodimerization activity"/>
    <property type="evidence" value="ECO:0007669"/>
    <property type="project" value="InterPro"/>
</dbReference>
<feature type="region of interest" description="Disordered" evidence="9">
    <location>
        <begin position="284"/>
        <end position="312"/>
    </location>
</feature>
<dbReference type="PANTHER" id="PTHR21237:SF40">
    <property type="entry name" value="CELL CYCLE AND APOPTOSIS REGULATOR PROTEIN 2"/>
    <property type="match status" value="1"/>
</dbReference>
<dbReference type="Gramene" id="arahy.Tifrunner.gnm2.ann2.Ah08g083900.1">
    <property type="protein sequence ID" value="arahy.Tifrunner.gnm2.ann2.Ah08g083900.1-CDS"/>
    <property type="gene ID" value="arahy.Tifrunner.gnm2.ann2.Ah08g083900"/>
</dbReference>
<dbReference type="GO" id="GO:0009507">
    <property type="term" value="C:chloroplast"/>
    <property type="evidence" value="ECO:0007669"/>
    <property type="project" value="TreeGrafter"/>
</dbReference>
<dbReference type="STRING" id="3818.A0A445BT74"/>
<dbReference type="AlphaFoldDB" id="A0A445BT74"/>
<comment type="similarity">
    <text evidence="2 8">Belongs to the GrpE family.</text>
</comment>
<evidence type="ECO:0000256" key="4">
    <source>
        <dbReference type="ARBA" id="ARBA00022490"/>
    </source>
</evidence>
<dbReference type="SMR" id="A0A445BT74"/>
<comment type="function">
    <text evidence="7">Essential component of the PAM complex, a complex required for the translocation of transit peptide-containing proteins from the inner membrane into the mitochondrial matrix in an ATP-dependent manner.</text>
</comment>
<dbReference type="InterPro" id="IPR009012">
    <property type="entry name" value="GrpE_head"/>
</dbReference>
<dbReference type="Gene3D" id="3.90.20.20">
    <property type="match status" value="1"/>
</dbReference>
<evidence type="ECO:0000313" key="10">
    <source>
        <dbReference type="EMBL" id="RYR41910.1"/>
    </source>
</evidence>
<dbReference type="PRINTS" id="PR00773">
    <property type="entry name" value="GRPEPROTEIN"/>
</dbReference>
<keyword evidence="6 7" id="KW-0143">Chaperone</keyword>
<protein>
    <recommendedName>
        <fullName evidence="7">GrpE protein homolog</fullName>
    </recommendedName>
</protein>
<dbReference type="GO" id="GO:0051087">
    <property type="term" value="F:protein-folding chaperone binding"/>
    <property type="evidence" value="ECO:0007669"/>
    <property type="project" value="InterPro"/>
</dbReference>
<evidence type="ECO:0000256" key="5">
    <source>
        <dbReference type="ARBA" id="ARBA00023016"/>
    </source>
</evidence>
<keyword evidence="11" id="KW-1185">Reference proteome</keyword>
<dbReference type="Proteomes" id="UP000289738">
    <property type="component" value="Chromosome A08"/>
</dbReference>
<evidence type="ECO:0000256" key="3">
    <source>
        <dbReference type="ARBA" id="ARBA00011738"/>
    </source>
</evidence>
<dbReference type="OrthoDB" id="201635at2759"/>
<keyword evidence="4" id="KW-0963">Cytoplasm</keyword>
<comment type="subcellular location">
    <subcellularLocation>
        <location evidence="1">Cytoplasm</location>
    </subcellularLocation>
    <subcellularLocation>
        <location evidence="7">Mitochondrion matrix</location>
    </subcellularLocation>
</comment>
<proteinExistence type="inferred from homology"/>
<dbReference type="GO" id="GO:0006457">
    <property type="term" value="P:protein folding"/>
    <property type="evidence" value="ECO:0007669"/>
    <property type="project" value="InterPro"/>
</dbReference>
<keyword evidence="5" id="KW-0346">Stress response</keyword>
<dbReference type="GO" id="GO:0051082">
    <property type="term" value="F:unfolded protein binding"/>
    <property type="evidence" value="ECO:0007669"/>
    <property type="project" value="TreeGrafter"/>
</dbReference>
<dbReference type="HAMAP" id="MF_01151">
    <property type="entry name" value="GrpE"/>
    <property type="match status" value="1"/>
</dbReference>
<dbReference type="GO" id="GO:0000774">
    <property type="term" value="F:adenyl-nucleotide exchange factor activity"/>
    <property type="evidence" value="ECO:0007669"/>
    <property type="project" value="InterPro"/>
</dbReference>
<dbReference type="InterPro" id="IPR000740">
    <property type="entry name" value="GrpE"/>
</dbReference>
<reference evidence="10 11" key="1">
    <citation type="submission" date="2019-01" db="EMBL/GenBank/DDBJ databases">
        <title>Sequencing of cultivated peanut Arachis hypogaea provides insights into genome evolution and oil improvement.</title>
        <authorList>
            <person name="Chen X."/>
        </authorList>
    </citation>
    <scope>NUCLEOTIDE SEQUENCE [LARGE SCALE GENOMIC DNA]</scope>
    <source>
        <strain evidence="11">cv. Fuhuasheng</strain>
        <tissue evidence="10">Leaves</tissue>
    </source>
</reference>
<evidence type="ECO:0000313" key="11">
    <source>
        <dbReference type="Proteomes" id="UP000289738"/>
    </source>
</evidence>
<evidence type="ECO:0000256" key="9">
    <source>
        <dbReference type="SAM" id="MobiDB-lite"/>
    </source>
</evidence>
<gene>
    <name evidence="10" type="ORF">Ahy_A08g038343</name>
</gene>
<dbReference type="Gene3D" id="2.30.22.10">
    <property type="entry name" value="Head domain of nucleotide exchange factor GrpE"/>
    <property type="match status" value="1"/>
</dbReference>
<dbReference type="InterPro" id="IPR013805">
    <property type="entry name" value="GrpE_CC"/>
</dbReference>
<evidence type="ECO:0000256" key="8">
    <source>
        <dbReference type="RuleBase" id="RU004478"/>
    </source>
</evidence>
<sequence>MASFLCNQSMLVSCPCSSSFSSNPFPKSKTVSYSPHLPRSNNLTRTTNPTLLHRSRRPLLKSYLASPDSFPTISDETEDSPNDRRVTEDDGDIQSLPSLAALIEAYKEAILNRDEKAISWIEVRIKLIETKKTELIKELSTLSAEKVASKEKCLRLQADFDNFRKKYDKEKLVIQNDAQEEVIEKLLLMVDNFERTKQQNIAETEKEKKIDASYQGIYKQFVEVMRSLNVSVVPTVGKPFNPLLHEAVAREESQEFKEGIIIKETRRGFFLGDRVLRPALVKVSSGPGNKKSMVASDKSLEQPSAAAGVDER</sequence>
<comment type="subunit">
    <text evidence="3">Homodimer.</text>
</comment>
<dbReference type="PROSITE" id="PS01071">
    <property type="entry name" value="GRPE"/>
    <property type="match status" value="1"/>
</dbReference>